<organism evidence="3 4">
    <name type="scientific">Pendulispora albinea</name>
    <dbReference type="NCBI Taxonomy" id="2741071"/>
    <lineage>
        <taxon>Bacteria</taxon>
        <taxon>Pseudomonadati</taxon>
        <taxon>Myxococcota</taxon>
        <taxon>Myxococcia</taxon>
        <taxon>Myxococcales</taxon>
        <taxon>Sorangiineae</taxon>
        <taxon>Pendulisporaceae</taxon>
        <taxon>Pendulispora</taxon>
    </lineage>
</organism>
<evidence type="ECO:0000256" key="1">
    <source>
        <dbReference type="ARBA" id="ARBA00023002"/>
    </source>
</evidence>
<evidence type="ECO:0000313" key="4">
    <source>
        <dbReference type="Proteomes" id="UP001370348"/>
    </source>
</evidence>
<dbReference type="SUPFAM" id="SSF51735">
    <property type="entry name" value="NAD(P)-binding Rossmann-fold domains"/>
    <property type="match status" value="1"/>
</dbReference>
<evidence type="ECO:0000259" key="2">
    <source>
        <dbReference type="Pfam" id="PF03807"/>
    </source>
</evidence>
<dbReference type="PANTHER" id="PTHR14239">
    <property type="entry name" value="DUDULIN-RELATED"/>
    <property type="match status" value="1"/>
</dbReference>
<dbReference type="InterPro" id="IPR051267">
    <property type="entry name" value="STEAP_metalloreductase"/>
</dbReference>
<dbReference type="RefSeq" id="WP_394827683.1">
    <property type="nucleotide sequence ID" value="NZ_CP089984.1"/>
</dbReference>
<feature type="domain" description="Pyrroline-5-carboxylate reductase catalytic N-terminal" evidence="2">
    <location>
        <begin position="2"/>
        <end position="92"/>
    </location>
</feature>
<dbReference type="InterPro" id="IPR028939">
    <property type="entry name" value="P5C_Rdtase_cat_N"/>
</dbReference>
<dbReference type="EMBL" id="CP089984">
    <property type="protein sequence ID" value="WXB18043.1"/>
    <property type="molecule type" value="Genomic_DNA"/>
</dbReference>
<name>A0ABZ2M672_9BACT</name>
<proteinExistence type="predicted"/>
<accession>A0ABZ2M672</accession>
<dbReference type="Gene3D" id="3.40.50.720">
    <property type="entry name" value="NAD(P)-binding Rossmann-like Domain"/>
    <property type="match status" value="1"/>
</dbReference>
<keyword evidence="1" id="KW-0560">Oxidoreductase</keyword>
<dbReference type="Proteomes" id="UP001370348">
    <property type="component" value="Chromosome"/>
</dbReference>
<protein>
    <submittedName>
        <fullName evidence="3">NAD(P)-binding domain-containing protein</fullName>
    </submittedName>
</protein>
<keyword evidence="4" id="KW-1185">Reference proteome</keyword>
<evidence type="ECO:0000313" key="3">
    <source>
        <dbReference type="EMBL" id="WXB18043.1"/>
    </source>
</evidence>
<sequence>MRIGIIGSGNMGRTLGLLWAAAGHEVFFGARNLEDAQAAAARSSRSVGHGSNDEAASFGEVALWTVRDVNASEVLNRPTALDGKIVIDPNNGPLPADFTLGPGPGLLSHAERLAVELPRARVIKAFNTAAQEIFNHSPPTLRAHRVSAFLAGDDVGAKRVVAKLAEDMGLVPVDAGPLRAAGMLEGLGDFIRYMMGVDHRGPYTTISVEVLPAASSRFGGRTATRLK</sequence>
<gene>
    <name evidence="3" type="ORF">LZC94_12375</name>
</gene>
<reference evidence="3 4" key="1">
    <citation type="submission" date="2021-12" db="EMBL/GenBank/DDBJ databases">
        <title>Discovery of the Pendulisporaceae a myxobacterial family with distinct sporulation behavior and unique specialized metabolism.</title>
        <authorList>
            <person name="Garcia R."/>
            <person name="Popoff A."/>
            <person name="Bader C.D."/>
            <person name="Loehr J."/>
            <person name="Walesch S."/>
            <person name="Walt C."/>
            <person name="Boldt J."/>
            <person name="Bunk B."/>
            <person name="Haeckl F.J.F.P.J."/>
            <person name="Gunesch A.P."/>
            <person name="Birkelbach J."/>
            <person name="Nuebel U."/>
            <person name="Pietschmann T."/>
            <person name="Bach T."/>
            <person name="Mueller R."/>
        </authorList>
    </citation>
    <scope>NUCLEOTIDE SEQUENCE [LARGE SCALE GENOMIC DNA]</scope>
    <source>
        <strain evidence="3 4">MSr11954</strain>
    </source>
</reference>
<dbReference type="Pfam" id="PF03807">
    <property type="entry name" value="F420_oxidored"/>
    <property type="match status" value="1"/>
</dbReference>
<dbReference type="InterPro" id="IPR036291">
    <property type="entry name" value="NAD(P)-bd_dom_sf"/>
</dbReference>